<accession>A0ACC3D0L4</accession>
<reference evidence="1" key="1">
    <citation type="submission" date="2024-09" db="EMBL/GenBank/DDBJ databases">
        <title>Black Yeasts Isolated from many extreme environments.</title>
        <authorList>
            <person name="Coleine C."/>
            <person name="Stajich J.E."/>
            <person name="Selbmann L."/>
        </authorList>
    </citation>
    <scope>NUCLEOTIDE SEQUENCE</scope>
    <source>
        <strain evidence="1">CCFEE 5737</strain>
    </source>
</reference>
<proteinExistence type="predicted"/>
<comment type="caution">
    <text evidence="1">The sequence shown here is derived from an EMBL/GenBank/DDBJ whole genome shotgun (WGS) entry which is preliminary data.</text>
</comment>
<dbReference type="EMBL" id="JAWDJW010009041">
    <property type="protein sequence ID" value="KAK3059878.1"/>
    <property type="molecule type" value="Genomic_DNA"/>
</dbReference>
<gene>
    <name evidence="1" type="ORF">LTS18_009861</name>
</gene>
<organism evidence="1 2">
    <name type="scientific">Coniosporium uncinatum</name>
    <dbReference type="NCBI Taxonomy" id="93489"/>
    <lineage>
        <taxon>Eukaryota</taxon>
        <taxon>Fungi</taxon>
        <taxon>Dikarya</taxon>
        <taxon>Ascomycota</taxon>
        <taxon>Pezizomycotina</taxon>
        <taxon>Dothideomycetes</taxon>
        <taxon>Dothideomycetes incertae sedis</taxon>
        <taxon>Coniosporium</taxon>
    </lineage>
</organism>
<evidence type="ECO:0000313" key="2">
    <source>
        <dbReference type="Proteomes" id="UP001186974"/>
    </source>
</evidence>
<keyword evidence="2" id="KW-1185">Reference proteome</keyword>
<sequence length="610" mass="67909">MQGMRRLFQHETYAQETQETQDRDVAENESDDDSVQSRNLSASSNAESAPMANQQASADNDGEDVFRFGAGEDDELPDVNALLRHTAPRMREPPSKRRKIKHTFSKKGTLARPLPADSATDPTTVPRDVFDVPPSPPTSSLSPTLPVTTAARNGFRFPRGFSPAALPTPAISSEARPMLSQQSRPRTPATSSPRIALYNQSRNVTARPTLVASDSSSSDSSSSDSEEQLRRIQRRIKGVLPASWLRLDQQTRNKPKELLRVQRPTLATLSKTSPQKGVAKRITRDAASSRSTTPQLNLVISVSDESQEEDPNSIIDAAPEQSAYRMFNASNGFPDVDDMEDDAIDPMLPQASRGGHRTEVRRKRQLRLADPVRVAKKRQKTYRSSHGVSSMNIPRHKLIETFATKRSEPQAPRLSILDVQHDTETGRRREPDFVRIAARQARKQSDHGRHSPTTKFIRLQKQADTDEATETLRNWRRGAIQPKGQAVASQGGGAERRPLTERSSNQQQLLPPPVLIGKDISKTTEPAQVVHTSTLPNSKLRQGRLKPVIVRGNVVATIQGKARPSTVTNRTSYRESLLYHQDRLYHSAQLEHPETDFVGKHRQAAFKRGL</sequence>
<name>A0ACC3D0L4_9PEZI</name>
<feature type="non-terminal residue" evidence="1">
    <location>
        <position position="610"/>
    </location>
</feature>
<dbReference type="Proteomes" id="UP001186974">
    <property type="component" value="Unassembled WGS sequence"/>
</dbReference>
<evidence type="ECO:0000313" key="1">
    <source>
        <dbReference type="EMBL" id="KAK3059878.1"/>
    </source>
</evidence>
<protein>
    <submittedName>
        <fullName evidence="1">Uncharacterized protein</fullName>
    </submittedName>
</protein>